<dbReference type="InterPro" id="IPR000152">
    <property type="entry name" value="EGF-type_Asp/Asn_hydroxyl_site"/>
</dbReference>
<evidence type="ECO:0000256" key="3">
    <source>
        <dbReference type="ARBA" id="ARBA00022737"/>
    </source>
</evidence>
<dbReference type="KEGG" id="gsh:117358165"/>
<dbReference type="Pfam" id="PF07645">
    <property type="entry name" value="EGF_CA"/>
    <property type="match status" value="1"/>
</dbReference>
<dbReference type="InterPro" id="IPR001881">
    <property type="entry name" value="EGF-like_Ca-bd_dom"/>
</dbReference>
<dbReference type="GeneID" id="117358165"/>
<evidence type="ECO:0000256" key="2">
    <source>
        <dbReference type="ARBA" id="ARBA00022729"/>
    </source>
</evidence>
<feature type="compositionally biased region" description="Basic and acidic residues" evidence="6">
    <location>
        <begin position="1472"/>
        <end position="1488"/>
    </location>
</feature>
<evidence type="ECO:0000256" key="8">
    <source>
        <dbReference type="SAM" id="SignalP"/>
    </source>
</evidence>
<dbReference type="PROSITE" id="PS50026">
    <property type="entry name" value="EGF_3"/>
    <property type="match status" value="1"/>
</dbReference>
<evidence type="ECO:0000256" key="1">
    <source>
        <dbReference type="ARBA" id="ARBA00022536"/>
    </source>
</evidence>
<dbReference type="RefSeq" id="XP_033795655.1">
    <property type="nucleotide sequence ID" value="XM_033939764.1"/>
</dbReference>
<dbReference type="FunFam" id="2.10.25.10:FF:000038">
    <property type="entry name" value="Fibrillin 2"/>
    <property type="match status" value="1"/>
</dbReference>
<protein>
    <submittedName>
        <fullName evidence="11">Uncharacterized protein LOC117358165</fullName>
    </submittedName>
</protein>
<evidence type="ECO:0000256" key="5">
    <source>
        <dbReference type="PROSITE-ProRule" id="PRU00076"/>
    </source>
</evidence>
<proteinExistence type="predicted"/>
<keyword evidence="4" id="KW-1015">Disulfide bond</keyword>
<comment type="caution">
    <text evidence="5">Lacks conserved residue(s) required for the propagation of feature annotation.</text>
</comment>
<evidence type="ECO:0000259" key="9">
    <source>
        <dbReference type="PROSITE" id="PS50026"/>
    </source>
</evidence>
<gene>
    <name evidence="11" type="primary">LOC117358165</name>
</gene>
<evidence type="ECO:0000313" key="11">
    <source>
        <dbReference type="RefSeq" id="XP_033795655.1"/>
    </source>
</evidence>
<dbReference type="SUPFAM" id="SSF57196">
    <property type="entry name" value="EGF/Laminin"/>
    <property type="match status" value="1"/>
</dbReference>
<organism evidence="10 11">
    <name type="scientific">Geotrypetes seraphini</name>
    <name type="common">Gaboon caecilian</name>
    <name type="synonym">Caecilia seraphini</name>
    <dbReference type="NCBI Taxonomy" id="260995"/>
    <lineage>
        <taxon>Eukaryota</taxon>
        <taxon>Metazoa</taxon>
        <taxon>Chordata</taxon>
        <taxon>Craniata</taxon>
        <taxon>Vertebrata</taxon>
        <taxon>Euteleostomi</taxon>
        <taxon>Amphibia</taxon>
        <taxon>Gymnophiona</taxon>
        <taxon>Geotrypetes</taxon>
    </lineage>
</organism>
<keyword evidence="2 8" id="KW-0732">Signal</keyword>
<evidence type="ECO:0000313" key="10">
    <source>
        <dbReference type="Proteomes" id="UP000515159"/>
    </source>
</evidence>
<name>A0A6P8QIE6_GEOSA</name>
<dbReference type="CDD" id="cd00054">
    <property type="entry name" value="EGF_CA"/>
    <property type="match status" value="1"/>
</dbReference>
<evidence type="ECO:0000256" key="4">
    <source>
        <dbReference type="ARBA" id="ARBA00023157"/>
    </source>
</evidence>
<keyword evidence="7" id="KW-0812">Transmembrane</keyword>
<feature type="region of interest" description="Disordered" evidence="6">
    <location>
        <begin position="1472"/>
        <end position="1491"/>
    </location>
</feature>
<dbReference type="Gene3D" id="2.10.25.10">
    <property type="entry name" value="Laminin"/>
    <property type="match status" value="1"/>
</dbReference>
<dbReference type="InterPro" id="IPR049883">
    <property type="entry name" value="NOTCH1_EGF-like"/>
</dbReference>
<accession>A0A6P8QIE6</accession>
<evidence type="ECO:0000256" key="7">
    <source>
        <dbReference type="SAM" id="Phobius"/>
    </source>
</evidence>
<evidence type="ECO:0000256" key="6">
    <source>
        <dbReference type="SAM" id="MobiDB-lite"/>
    </source>
</evidence>
<dbReference type="OrthoDB" id="2015116at2759"/>
<dbReference type="InterPro" id="IPR035914">
    <property type="entry name" value="Sperma_CUB_dom_sf"/>
</dbReference>
<dbReference type="InParanoid" id="A0A6P8QIE6"/>
<dbReference type="PROSITE" id="PS00010">
    <property type="entry name" value="ASX_HYDROXYL"/>
    <property type="match status" value="1"/>
</dbReference>
<feature type="signal peptide" evidence="8">
    <location>
        <begin position="1"/>
        <end position="18"/>
    </location>
</feature>
<keyword evidence="7" id="KW-1133">Transmembrane helix</keyword>
<dbReference type="PROSITE" id="PS01187">
    <property type="entry name" value="EGF_CA"/>
    <property type="match status" value="1"/>
</dbReference>
<dbReference type="GO" id="GO:0005509">
    <property type="term" value="F:calcium ion binding"/>
    <property type="evidence" value="ECO:0007669"/>
    <property type="project" value="InterPro"/>
</dbReference>
<dbReference type="InterPro" id="IPR000742">
    <property type="entry name" value="EGF"/>
</dbReference>
<keyword evidence="10" id="KW-1185">Reference proteome</keyword>
<feature type="chain" id="PRO_5027714742" evidence="8">
    <location>
        <begin position="19"/>
        <end position="1537"/>
    </location>
</feature>
<dbReference type="Proteomes" id="UP000515159">
    <property type="component" value="Chromosome 3"/>
</dbReference>
<keyword evidence="1 5" id="KW-0245">EGF-like domain</keyword>
<sequence>MKQVVFFTLFHLITLFLAEQLSDEVSKTTFPDKGKLANEKDNFVQQIEKQIHFVSAQPPMLVYVPVTSCHLFLSQDFGEFFPPIHTDNSLTNIWCNWTIWAGPGKHIVVYVKNFIANEDCDRNEDKIVFEGVLSTVENTVVYACWNKITHVFAARALAVHVVFLSSSPSHKLGGKYFHGSYYIFKDYGTDVALHCPLLSSIRLPTPVRENQYSNNIKPSTKIPLLSSISDAVKLKEIKHSGKTSIFMRTSSLSFLTSGPFTETLSSRNLETVTEQRMHPPLSTPIDYIKETTVSIQQPFKTNCISCTKTYISRFLLSSKTSPVSPSKMDYICDIKPNVQAFPSQFVPTSITGVSYVHQTDDHQFLLASTIASTLLEVGYVGDSKDYTLPVQLGEVNRVKDPKAFIKQYLHSVTVPTSVKEMAHINDTMPYTHEHLLSSMAVSTFENQLDYAHETTPCTRQSFYSSIPAFASRWAMDYVSDINPSTEQFLFYPAVAPVIIKELVYVNDTRTYSPETLLSSVATSTYMREMSAYETSAQQVLFSSISVSTVSMEVSFLTDFKTSTREIDCFGDIKPSLEQTFHVSIAASISIREMDSSSGTEAYALHRLLPSMATHLKEINYIRISKSTDQHFFSTIDMSASVEKIYDITESKAAMGQPCLASVVAPMVVKEMDLSKNKSSVQQPFLFTIAYLSGEANIIDPTSHTEHAAHYSRDFLTVAQEETSEITIRKIECTHACLTVTRMPGIYNEGERSVKVNLQSMLQASPEQPIKVTFLTTNGHSSSESDPIEEKYFRTKTDFSVLNGLTEKQNSFNTASYWETIYSDWRSETYVSTPFLNDPIKPADVSNAGTMSQPKESWSKMRHLMGLEANKLTSSDELKLNSGETSAEHATFSIVQVMSQNMMENLREQTVRSTHIKCFSSVISNGHSEVSHLNHSVYKDVTSPRLLSYIQLVTQTQTEFFVRLQFKSSAVGMSKEKSYLGTPHEKSKPVDLHLVSTVDRNYLKDLTLESSKSKDIDKMDLKVVTMAANDVLKDDSSTGVFISYHQNILNMDPQQILPSRTILPPLGSLLARAEVQQQMLQDEKNIYALNTSNKDYLNNLSTSSAELHFQDAKKLSQWVSEAVSTMVYRENISKHHTINESSEIFPYFRAWLNYQMMKAYERAREFAFHRFGNQNEDITPPLKEVNEIHINEKPSSQILPSSPFDKLKKTAGRSRLSTDLGILITQRERTSHYSFSDMVPQNMIPLETRDNQDGFAATHIPWGNGSALETIHSPGDVLFKVIIEIEHQGLIPNTSNEEDLTEFIKFKIKEKLSVLSRQHLEMKLLQTERMETHNTVLSFWIQFKPETRNMSQEVKSQLDTLANSTLGNETAILVSFSVEDVDECKLTMHLCDKQATCLNEFGTYSCHCKRGFDDHSSAAPGTLCVHIHQSDFGFHNYLEILIVVPLCAILLLVTVVAILCGIVQKRHAKGDLSFEKRHSPEKDPAEKSKHTAVPLPHTYTSEHLIYSSFPQAQLSTVEELLEESDNKRFSISLEQTAC</sequence>
<feature type="domain" description="EGF-like" evidence="9">
    <location>
        <begin position="1379"/>
        <end position="1417"/>
    </location>
</feature>
<dbReference type="SUPFAM" id="SSF49854">
    <property type="entry name" value="Spermadhesin, CUB domain"/>
    <property type="match status" value="1"/>
</dbReference>
<dbReference type="InterPro" id="IPR018097">
    <property type="entry name" value="EGF_Ca-bd_CS"/>
</dbReference>
<reference evidence="11" key="1">
    <citation type="submission" date="2025-08" db="UniProtKB">
        <authorList>
            <consortium name="RefSeq"/>
        </authorList>
    </citation>
    <scope>IDENTIFICATION</scope>
</reference>
<feature type="transmembrane region" description="Helical" evidence="7">
    <location>
        <begin position="1439"/>
        <end position="1462"/>
    </location>
</feature>
<keyword evidence="7" id="KW-0472">Membrane</keyword>
<dbReference type="SMART" id="SM00179">
    <property type="entry name" value="EGF_CA"/>
    <property type="match status" value="1"/>
</dbReference>
<keyword evidence="3" id="KW-0677">Repeat</keyword>